<evidence type="ECO:0000256" key="5">
    <source>
        <dbReference type="ARBA" id="ARBA00022692"/>
    </source>
</evidence>
<dbReference type="AlphaFoldDB" id="A0A061BC13"/>
<dbReference type="NCBIfam" id="TIGR00797">
    <property type="entry name" value="matE"/>
    <property type="match status" value="1"/>
</dbReference>
<accession>A0A061BC13</accession>
<feature type="transmembrane region" description="Helical" evidence="8">
    <location>
        <begin position="475"/>
        <end position="498"/>
    </location>
</feature>
<proteinExistence type="inferred from homology"/>
<feature type="transmembrane region" description="Helical" evidence="8">
    <location>
        <begin position="376"/>
        <end position="396"/>
    </location>
</feature>
<evidence type="ECO:0000256" key="4">
    <source>
        <dbReference type="ARBA" id="ARBA00022475"/>
    </source>
</evidence>
<dbReference type="GO" id="GO:0005886">
    <property type="term" value="C:plasma membrane"/>
    <property type="evidence" value="ECO:0007669"/>
    <property type="project" value="UniProtKB-SubCell"/>
</dbReference>
<comment type="subcellular location">
    <subcellularLocation>
        <location evidence="1">Cell membrane</location>
        <topology evidence="1">Multi-pass membrane protein</topology>
    </subcellularLocation>
</comment>
<feature type="transmembrane region" description="Helical" evidence="8">
    <location>
        <begin position="106"/>
        <end position="130"/>
    </location>
</feature>
<gene>
    <name evidence="9" type="ORF">CYFA0S_18e01596g</name>
</gene>
<sequence length="515" mass="55554">MTASQSTPLLQPDTRRASVLSQVDRDLLFGNHLVPSDSLLGGDEENPITETWQVASLTIETHTDLKKEMLALAKSSAPLVVTFVLQNSLTLASILSVGHIGKEPLAGITLGAMTAAITGFAFIQGIATCLDTLCSQAYGAGKHELVGMHVIRCAMLAICCFIPIGFIWEVYASEVLSLFIAQKELAVIAGKYLRIVGMGIPGFILFECFKRFLQCQGVFHAGTYVLLICAPFNALMNYLLVWKLGFGYIGAPIAVTLNYWLMPLGLLIYLLTHREYLKCWPSDLTYSQAFTNWDKMIQLALPGVIMVEAEFIGFEVITISSAKLGTTALAAQSILANISALTFQIPFAIGIATATRVGNYIGAGLPKNGRISCNAVMAWAVVVGLFNGSIVYFFRLKIAKIYTNVPEVIDAVTSALIVMAVVCFVDCLNECSAGGMKGLGMQKVGGRITMFSFYCVGLPVSFLLCFKAGLGLEGLWIGIGVALTAISALQVYTVFIGADWNKAVEVAKERNSEHD</sequence>
<dbReference type="EMBL" id="LK052903">
    <property type="protein sequence ID" value="CDR45427.1"/>
    <property type="molecule type" value="Genomic_DNA"/>
</dbReference>
<evidence type="ECO:0000313" key="9">
    <source>
        <dbReference type="EMBL" id="CDR45427.1"/>
    </source>
</evidence>
<keyword evidence="4" id="KW-1003">Cell membrane</keyword>
<dbReference type="GO" id="GO:1990961">
    <property type="term" value="P:xenobiotic detoxification by transmembrane export across the plasma membrane"/>
    <property type="evidence" value="ECO:0007669"/>
    <property type="project" value="InterPro"/>
</dbReference>
<evidence type="ECO:0000256" key="2">
    <source>
        <dbReference type="ARBA" id="ARBA00010199"/>
    </source>
</evidence>
<keyword evidence="5 8" id="KW-0812">Transmembrane</keyword>
<dbReference type="InterPro" id="IPR048279">
    <property type="entry name" value="MdtK-like"/>
</dbReference>
<keyword evidence="7 8" id="KW-0472">Membrane</keyword>
<dbReference type="VEuPathDB" id="FungiDB:BON22_1111"/>
<organism evidence="9">
    <name type="scientific">Cyberlindnera fabianii</name>
    <name type="common">Yeast</name>
    <name type="synonym">Hansenula fabianii</name>
    <dbReference type="NCBI Taxonomy" id="36022"/>
    <lineage>
        <taxon>Eukaryota</taxon>
        <taxon>Fungi</taxon>
        <taxon>Dikarya</taxon>
        <taxon>Ascomycota</taxon>
        <taxon>Saccharomycotina</taxon>
        <taxon>Saccharomycetes</taxon>
        <taxon>Phaffomycetales</taxon>
        <taxon>Phaffomycetaceae</taxon>
        <taxon>Cyberlindnera</taxon>
    </lineage>
</organism>
<dbReference type="GO" id="GO:0042910">
    <property type="term" value="F:xenobiotic transmembrane transporter activity"/>
    <property type="evidence" value="ECO:0007669"/>
    <property type="project" value="InterPro"/>
</dbReference>
<evidence type="ECO:0000256" key="7">
    <source>
        <dbReference type="ARBA" id="ARBA00023136"/>
    </source>
</evidence>
<dbReference type="InterPro" id="IPR002528">
    <property type="entry name" value="MATE_fam"/>
</dbReference>
<feature type="transmembrane region" description="Helical" evidence="8">
    <location>
        <begin position="192"/>
        <end position="209"/>
    </location>
</feature>
<feature type="transmembrane region" description="Helical" evidence="8">
    <location>
        <begin position="448"/>
        <end position="469"/>
    </location>
</feature>
<evidence type="ECO:0000256" key="8">
    <source>
        <dbReference type="SAM" id="Phobius"/>
    </source>
</evidence>
<dbReference type="CDD" id="cd13132">
    <property type="entry name" value="MATE_eukaryotic"/>
    <property type="match status" value="1"/>
</dbReference>
<dbReference type="PIRSF" id="PIRSF006603">
    <property type="entry name" value="DinF"/>
    <property type="match status" value="1"/>
</dbReference>
<evidence type="ECO:0000256" key="1">
    <source>
        <dbReference type="ARBA" id="ARBA00004651"/>
    </source>
</evidence>
<comment type="similarity">
    <text evidence="2">Belongs to the multi antimicrobial extrusion (MATE) (TC 2.A.66.1) family.</text>
</comment>
<keyword evidence="6 8" id="KW-1133">Transmembrane helix</keyword>
<name>A0A061BC13_CYBFA</name>
<feature type="transmembrane region" description="Helical" evidence="8">
    <location>
        <begin position="221"/>
        <end position="240"/>
    </location>
</feature>
<feature type="transmembrane region" description="Helical" evidence="8">
    <location>
        <begin position="150"/>
        <end position="172"/>
    </location>
</feature>
<dbReference type="OrthoDB" id="2126698at2759"/>
<evidence type="ECO:0000256" key="3">
    <source>
        <dbReference type="ARBA" id="ARBA00022448"/>
    </source>
</evidence>
<dbReference type="InterPro" id="IPR045069">
    <property type="entry name" value="MATE_euk"/>
</dbReference>
<dbReference type="PhylomeDB" id="A0A061BC13"/>
<feature type="transmembrane region" description="Helical" evidence="8">
    <location>
        <begin position="76"/>
        <end position="100"/>
    </location>
</feature>
<protein>
    <submittedName>
        <fullName evidence="9">CYFA0S18e01596g1_1</fullName>
    </submittedName>
</protein>
<dbReference type="GO" id="GO:0015297">
    <property type="term" value="F:antiporter activity"/>
    <property type="evidence" value="ECO:0007669"/>
    <property type="project" value="InterPro"/>
</dbReference>
<evidence type="ECO:0000256" key="6">
    <source>
        <dbReference type="ARBA" id="ARBA00022989"/>
    </source>
</evidence>
<feature type="transmembrane region" description="Helical" evidence="8">
    <location>
        <begin position="246"/>
        <end position="271"/>
    </location>
</feature>
<reference evidence="9" key="1">
    <citation type="journal article" date="2014" name="Genome Announc.">
        <title>Genome sequence of the yeast Cyberlindnera fabianii (Hansenula fabianii).</title>
        <authorList>
            <person name="Freel K.C."/>
            <person name="Sarilar V."/>
            <person name="Neuveglise C."/>
            <person name="Devillers H."/>
            <person name="Friedrich A."/>
            <person name="Schacherer J."/>
        </authorList>
    </citation>
    <scope>NUCLEOTIDE SEQUENCE</scope>
    <source>
        <strain evidence="9">YJS4271</strain>
    </source>
</reference>
<keyword evidence="3" id="KW-0813">Transport</keyword>
<dbReference type="PANTHER" id="PTHR11206">
    <property type="entry name" value="MULTIDRUG RESISTANCE PROTEIN"/>
    <property type="match status" value="1"/>
</dbReference>
<dbReference type="Pfam" id="PF01554">
    <property type="entry name" value="MatE"/>
    <property type="match status" value="2"/>
</dbReference>